<evidence type="ECO:0000313" key="1">
    <source>
        <dbReference type="Proteomes" id="UP000095287"/>
    </source>
</evidence>
<accession>A0A1I8ADN4</accession>
<name>A0A1I8ADN4_9BILA</name>
<dbReference type="Proteomes" id="UP000095287">
    <property type="component" value="Unplaced"/>
</dbReference>
<dbReference type="WBParaSite" id="L893_g4711.t1">
    <property type="protein sequence ID" value="L893_g4711.t1"/>
    <property type="gene ID" value="L893_g4711"/>
</dbReference>
<sequence>MPDEAEAGRAVSRCTEQILNPTHAFTTIRLMDLKGKVEALKAALDDRIIDIEKDISKEKEESMERYGTQPHSTGG</sequence>
<proteinExistence type="predicted"/>
<reference evidence="2" key="1">
    <citation type="submission" date="2016-11" db="UniProtKB">
        <authorList>
            <consortium name="WormBaseParasite"/>
        </authorList>
    </citation>
    <scope>IDENTIFICATION</scope>
</reference>
<protein>
    <submittedName>
        <fullName evidence="2">Kinesin motor domain-containing protein</fullName>
    </submittedName>
</protein>
<evidence type="ECO:0000313" key="2">
    <source>
        <dbReference type="WBParaSite" id="L893_g4711.t1"/>
    </source>
</evidence>
<keyword evidence="1" id="KW-1185">Reference proteome</keyword>
<dbReference type="AlphaFoldDB" id="A0A1I8ADN4"/>
<organism evidence="1 2">
    <name type="scientific">Steinernema glaseri</name>
    <dbReference type="NCBI Taxonomy" id="37863"/>
    <lineage>
        <taxon>Eukaryota</taxon>
        <taxon>Metazoa</taxon>
        <taxon>Ecdysozoa</taxon>
        <taxon>Nematoda</taxon>
        <taxon>Chromadorea</taxon>
        <taxon>Rhabditida</taxon>
        <taxon>Tylenchina</taxon>
        <taxon>Panagrolaimomorpha</taxon>
        <taxon>Strongyloidoidea</taxon>
        <taxon>Steinernematidae</taxon>
        <taxon>Steinernema</taxon>
    </lineage>
</organism>